<feature type="transmembrane region" description="Helical" evidence="1">
    <location>
        <begin position="371"/>
        <end position="393"/>
    </location>
</feature>
<evidence type="ECO:0000313" key="3">
    <source>
        <dbReference type="Proteomes" id="UP001589607"/>
    </source>
</evidence>
<comment type="caution">
    <text evidence="2">The sequence shown here is derived from an EMBL/GenBank/DDBJ whole genome shotgun (WGS) entry which is preliminary data.</text>
</comment>
<dbReference type="EMBL" id="JBHMEY010000001">
    <property type="protein sequence ID" value="MFB9095001.1"/>
    <property type="molecule type" value="Genomic_DNA"/>
</dbReference>
<protein>
    <recommendedName>
        <fullName evidence="4">ABC transporter permease</fullName>
    </recommendedName>
</protein>
<dbReference type="InterPro" id="IPR036259">
    <property type="entry name" value="MFS_trans_sf"/>
</dbReference>
<feature type="transmembrane region" description="Helical" evidence="1">
    <location>
        <begin position="21"/>
        <end position="38"/>
    </location>
</feature>
<keyword evidence="1" id="KW-1133">Transmembrane helix</keyword>
<keyword evidence="1" id="KW-0812">Transmembrane</keyword>
<sequence>MFKDIQKKLLLKYPLLWNTKFVPMLIIGLIYHIIYFILGYAEGSIDFTGKTYDPDNEVAINFFGFLLSLIIIILWIVYYLRNNSFKALYKKSKNALFYEWLQIFIISYIFISFALPFYLGKQLRERSYYSYEETQKRCETICLSDVFIDGSFAETERDSIKQENYIAENADENEYNEYDNEEYNRNGYHYFYKDHLYYKGTKYNENSLINRQIDNFDIINYEREIQLKEQIKNWLHTNNKVAVKNLMNDFLKIYKEHQLETNLDLNKWFSITYKAPDFTEFSYITAYDFREDDRENQNYYDYSKENYRRHTNGKKYSKYFFQYDILKEKYNKVSNAHVDPLFEYNAILAFLYGALAFSLLLFSFKTTSGKSWLIALIVFGVLNIIFGLGSVLIRYLYNYTIDETITYLSICLLFILFFIGYYIINTHIQKNKKFTEIALILSTWTFSMVIPFIYFIILEHYKDTYIFNELGTNTRTEFYYTLTDFVPYMFLINFIISIIALFLFSRSIRTWKGLPEN</sequence>
<proteinExistence type="predicted"/>
<dbReference type="RefSeq" id="WP_236454716.1">
    <property type="nucleotide sequence ID" value="NZ_CBCSGE010000007.1"/>
</dbReference>
<feature type="transmembrane region" description="Helical" evidence="1">
    <location>
        <begin position="58"/>
        <end position="80"/>
    </location>
</feature>
<feature type="transmembrane region" description="Helical" evidence="1">
    <location>
        <begin position="485"/>
        <end position="504"/>
    </location>
</feature>
<feature type="transmembrane region" description="Helical" evidence="1">
    <location>
        <begin position="436"/>
        <end position="457"/>
    </location>
</feature>
<accession>A0ABV5GI41</accession>
<reference evidence="2 3" key="1">
    <citation type="submission" date="2024-09" db="EMBL/GenBank/DDBJ databases">
        <authorList>
            <person name="Sun Q."/>
            <person name="Mori K."/>
        </authorList>
    </citation>
    <scope>NUCLEOTIDE SEQUENCE [LARGE SCALE GENOMIC DNA]</scope>
    <source>
        <strain evidence="2 3">CECT 7955</strain>
    </source>
</reference>
<evidence type="ECO:0000313" key="2">
    <source>
        <dbReference type="EMBL" id="MFB9095001.1"/>
    </source>
</evidence>
<dbReference type="SUPFAM" id="SSF103473">
    <property type="entry name" value="MFS general substrate transporter"/>
    <property type="match status" value="1"/>
</dbReference>
<organism evidence="2 3">
    <name type="scientific">Flavobacterium jumunjinense</name>
    <dbReference type="NCBI Taxonomy" id="998845"/>
    <lineage>
        <taxon>Bacteria</taxon>
        <taxon>Pseudomonadati</taxon>
        <taxon>Bacteroidota</taxon>
        <taxon>Flavobacteriia</taxon>
        <taxon>Flavobacteriales</taxon>
        <taxon>Flavobacteriaceae</taxon>
        <taxon>Flavobacterium</taxon>
    </lineage>
</organism>
<keyword evidence="3" id="KW-1185">Reference proteome</keyword>
<evidence type="ECO:0008006" key="4">
    <source>
        <dbReference type="Google" id="ProtNLM"/>
    </source>
</evidence>
<gene>
    <name evidence="2" type="ORF">ACFFVF_00610</name>
</gene>
<feature type="transmembrane region" description="Helical" evidence="1">
    <location>
        <begin position="100"/>
        <end position="119"/>
    </location>
</feature>
<evidence type="ECO:0000256" key="1">
    <source>
        <dbReference type="SAM" id="Phobius"/>
    </source>
</evidence>
<feature type="transmembrane region" description="Helical" evidence="1">
    <location>
        <begin position="344"/>
        <end position="364"/>
    </location>
</feature>
<feature type="transmembrane region" description="Helical" evidence="1">
    <location>
        <begin position="405"/>
        <end position="424"/>
    </location>
</feature>
<name>A0ABV5GI41_9FLAO</name>
<keyword evidence="1" id="KW-0472">Membrane</keyword>
<dbReference type="Proteomes" id="UP001589607">
    <property type="component" value="Unassembled WGS sequence"/>
</dbReference>